<evidence type="ECO:0000313" key="3">
    <source>
        <dbReference type="EMBL" id="GCB87676.1"/>
    </source>
</evidence>
<dbReference type="RefSeq" id="WP_016579013.1">
    <property type="nucleotide sequence ID" value="NZ_BHXC01000002.1"/>
</dbReference>
<organism evidence="3 4">
    <name type="scientific">Streptomyces noursei</name>
    <name type="common">Streptomyces albulus</name>
    <dbReference type="NCBI Taxonomy" id="1971"/>
    <lineage>
        <taxon>Bacteria</taxon>
        <taxon>Bacillati</taxon>
        <taxon>Actinomycetota</taxon>
        <taxon>Actinomycetes</taxon>
        <taxon>Kitasatosporales</taxon>
        <taxon>Streptomycetaceae</taxon>
        <taxon>Streptomyces</taxon>
    </lineage>
</organism>
<dbReference type="Proteomes" id="UP000288351">
    <property type="component" value="Unassembled WGS sequence"/>
</dbReference>
<evidence type="ECO:0000259" key="2">
    <source>
        <dbReference type="PROSITE" id="PS51747"/>
    </source>
</evidence>
<evidence type="ECO:0000256" key="1">
    <source>
        <dbReference type="SAM" id="MobiDB-lite"/>
    </source>
</evidence>
<protein>
    <submittedName>
        <fullName evidence="3">tRNA-specific adenosine deaminase</fullName>
    </submittedName>
</protein>
<dbReference type="AlphaFoldDB" id="A0A401QQK1"/>
<name>A0A401QQK1_STRNR</name>
<dbReference type="InterPro" id="IPR016193">
    <property type="entry name" value="Cytidine_deaminase-like"/>
</dbReference>
<dbReference type="PANTHER" id="PTHR11079">
    <property type="entry name" value="CYTOSINE DEAMINASE FAMILY MEMBER"/>
    <property type="match status" value="1"/>
</dbReference>
<dbReference type="PROSITE" id="PS51747">
    <property type="entry name" value="CYT_DCMP_DEAMINASES_2"/>
    <property type="match status" value="1"/>
</dbReference>
<dbReference type="GO" id="GO:0003824">
    <property type="term" value="F:catalytic activity"/>
    <property type="evidence" value="ECO:0007669"/>
    <property type="project" value="InterPro"/>
</dbReference>
<feature type="compositionally biased region" description="Low complexity" evidence="1">
    <location>
        <begin position="201"/>
        <end position="216"/>
    </location>
</feature>
<dbReference type="Gene3D" id="3.40.140.10">
    <property type="entry name" value="Cytidine Deaminase, domain 2"/>
    <property type="match status" value="1"/>
</dbReference>
<feature type="domain" description="CMP/dCMP-type deaminase" evidence="2">
    <location>
        <begin position="30"/>
        <end position="154"/>
    </location>
</feature>
<dbReference type="EMBL" id="BHXC01000002">
    <property type="protein sequence ID" value="GCB87676.1"/>
    <property type="molecule type" value="Genomic_DNA"/>
</dbReference>
<comment type="caution">
    <text evidence="3">The sequence shown here is derived from an EMBL/GenBank/DDBJ whole genome shotgun (WGS) entry which is preliminary data.</text>
</comment>
<feature type="region of interest" description="Disordered" evidence="1">
    <location>
        <begin position="197"/>
        <end position="216"/>
    </location>
</feature>
<sequence length="216" mass="23340">MDASPLATTFDVRLPTWVLSELADVPEHLPTDEDRVRLVNRLAARNHREDTGGPFAALVVVTGTGRIVSAGVNLVLDSGLSSTHAEVVALSLAQIRLDAWDLGASGTPELELVVNWRPCVMCYGAAMWSGVRRLVIGGDGSELESLTGFDEGPLHEDWVQEFLRRGIQVHSNVLREDAIEVLKDYAERDDTVVYNARGTHGAPANAPAPRPGRGLS</sequence>
<reference evidence="3 4" key="1">
    <citation type="journal article" date="2019" name="Microbiol. Resour. Announc.">
        <title>Draft Genome Sequence of the Most Traditional epsilon-Poly-l-Lysine Producer, Streptomyces albulus NBRC14147.</title>
        <authorList>
            <person name="Yamanaka K."/>
            <person name="Hamano Y."/>
        </authorList>
    </citation>
    <scope>NUCLEOTIDE SEQUENCE [LARGE SCALE GENOMIC DNA]</scope>
    <source>
        <strain evidence="3 4">NBRC 14147</strain>
    </source>
</reference>
<dbReference type="InterPro" id="IPR002125">
    <property type="entry name" value="CMP_dCMP_dom"/>
</dbReference>
<proteinExistence type="predicted"/>
<dbReference type="PANTHER" id="PTHR11079:SF162">
    <property type="entry name" value="RIBOFLAVIN BIOSYNTHESIS PROTEIN PYRD, CHLOROPLASTIC"/>
    <property type="match status" value="1"/>
</dbReference>
<dbReference type="SUPFAM" id="SSF53927">
    <property type="entry name" value="Cytidine deaminase-like"/>
    <property type="match status" value="1"/>
</dbReference>
<evidence type="ECO:0000313" key="4">
    <source>
        <dbReference type="Proteomes" id="UP000288351"/>
    </source>
</evidence>
<gene>
    <name evidence="3" type="primary">guaD_1</name>
    <name evidence="3" type="ORF">SALB_00345</name>
</gene>
<dbReference type="CDD" id="cd01285">
    <property type="entry name" value="nucleoside_deaminase"/>
    <property type="match status" value="1"/>
</dbReference>
<dbReference type="Pfam" id="PF00383">
    <property type="entry name" value="dCMP_cyt_deam_1"/>
    <property type="match status" value="1"/>
</dbReference>
<accession>A0A401QQK1</accession>